<dbReference type="OrthoDB" id="3238356at2"/>
<evidence type="ECO:0008006" key="3">
    <source>
        <dbReference type="Google" id="ProtNLM"/>
    </source>
</evidence>
<evidence type="ECO:0000313" key="1">
    <source>
        <dbReference type="EMBL" id="PXA66893.1"/>
    </source>
</evidence>
<reference evidence="1 2" key="1">
    <citation type="submission" date="2018-05" db="EMBL/GenBank/DDBJ databases">
        <title>Genetic diversity of glacier-inhabiting Cryobacterium bacteria in China and description of Cryobacterium mengkeensis sp. nov. and Arthrobacter glacialis sp. nov.</title>
        <authorList>
            <person name="Liu Q."/>
            <person name="Xin Y.-H."/>
        </authorList>
    </citation>
    <scope>NUCLEOTIDE SEQUENCE [LARGE SCALE GENOMIC DNA]</scope>
    <source>
        <strain evidence="1 2">GP3</strain>
    </source>
</reference>
<dbReference type="InterPro" id="IPR052712">
    <property type="entry name" value="Acid_resist_chaperone_HdeD"/>
</dbReference>
<dbReference type="EMBL" id="QHLZ01000002">
    <property type="protein sequence ID" value="PXA66893.1"/>
    <property type="molecule type" value="Genomic_DNA"/>
</dbReference>
<dbReference type="RefSeq" id="WP_110105207.1">
    <property type="nucleotide sequence ID" value="NZ_JACBZZ010000001.1"/>
</dbReference>
<dbReference type="AlphaFoldDB" id="A0A2V3E0U6"/>
<organism evidence="1 2">
    <name type="scientific">Arthrobacter psychrochitiniphilus</name>
    <dbReference type="NCBI Taxonomy" id="291045"/>
    <lineage>
        <taxon>Bacteria</taxon>
        <taxon>Bacillati</taxon>
        <taxon>Actinomycetota</taxon>
        <taxon>Actinomycetes</taxon>
        <taxon>Micrococcales</taxon>
        <taxon>Micrococcaceae</taxon>
        <taxon>Arthrobacter</taxon>
    </lineage>
</organism>
<proteinExistence type="predicted"/>
<keyword evidence="2" id="KW-1185">Reference proteome</keyword>
<dbReference type="Proteomes" id="UP000246303">
    <property type="component" value="Unassembled WGS sequence"/>
</dbReference>
<dbReference type="Pfam" id="PF03729">
    <property type="entry name" value="DUF308"/>
    <property type="match status" value="2"/>
</dbReference>
<dbReference type="InterPro" id="IPR005325">
    <property type="entry name" value="DUF308_memb"/>
</dbReference>
<dbReference type="PANTHER" id="PTHR34989">
    <property type="entry name" value="PROTEIN HDED"/>
    <property type="match status" value="1"/>
</dbReference>
<dbReference type="GO" id="GO:0005886">
    <property type="term" value="C:plasma membrane"/>
    <property type="evidence" value="ECO:0007669"/>
    <property type="project" value="TreeGrafter"/>
</dbReference>
<evidence type="ECO:0000313" key="2">
    <source>
        <dbReference type="Proteomes" id="UP000246303"/>
    </source>
</evidence>
<name>A0A2V3E0U6_9MICC</name>
<protein>
    <recommendedName>
        <fullName evidence="3">HdeD family acid-resistance protein</fullName>
    </recommendedName>
</protein>
<accession>A0A2V3E0U6</accession>
<gene>
    <name evidence="1" type="ORF">CVS29_04890</name>
</gene>
<comment type="caution">
    <text evidence="1">The sequence shown here is derived from an EMBL/GenBank/DDBJ whole genome shotgun (WGS) entry which is preliminary data.</text>
</comment>
<dbReference type="PANTHER" id="PTHR34989:SF1">
    <property type="entry name" value="PROTEIN HDED"/>
    <property type="match status" value="1"/>
</dbReference>
<sequence length="201" mass="20973">MSSSNNPTVSIDVFALDPQKITEKAVKGLRLAFAISGVAALVLGIILLLWPTKTLAVVAVILGINFLITGGIKVAVGIFSHSLSAGMRILDVLLGLFVMVAGIIALRNSAATGELLLVFTVIMIGIGWIIEGIIAMAEAGKGPTRTWAIVFGAISVVAGITVLAVPVWTAQWLLLITAIMLIILGVVGLVRAFTFGKSLTR</sequence>